<dbReference type="Pfam" id="PF18758">
    <property type="entry name" value="KDZ"/>
    <property type="match status" value="1"/>
</dbReference>
<accession>A0AAD7EQX5</accession>
<dbReference type="InterPro" id="IPR040521">
    <property type="entry name" value="KDZ"/>
</dbReference>
<protein>
    <submittedName>
        <fullName evidence="2">Uncharacterized protein</fullName>
    </submittedName>
</protein>
<evidence type="ECO:0000313" key="3">
    <source>
        <dbReference type="Proteomes" id="UP001218218"/>
    </source>
</evidence>
<feature type="region of interest" description="Disordered" evidence="1">
    <location>
        <begin position="75"/>
        <end position="103"/>
    </location>
</feature>
<proteinExistence type="predicted"/>
<evidence type="ECO:0000313" key="2">
    <source>
        <dbReference type="EMBL" id="KAJ7347334.1"/>
    </source>
</evidence>
<organism evidence="2 3">
    <name type="scientific">Mycena albidolilacea</name>
    <dbReference type="NCBI Taxonomy" id="1033008"/>
    <lineage>
        <taxon>Eukaryota</taxon>
        <taxon>Fungi</taxon>
        <taxon>Dikarya</taxon>
        <taxon>Basidiomycota</taxon>
        <taxon>Agaricomycotina</taxon>
        <taxon>Agaricomycetes</taxon>
        <taxon>Agaricomycetidae</taxon>
        <taxon>Agaricales</taxon>
        <taxon>Marasmiineae</taxon>
        <taxon>Mycenaceae</taxon>
        <taxon>Mycena</taxon>
    </lineage>
</organism>
<dbReference type="EMBL" id="JARIHO010000019">
    <property type="protein sequence ID" value="KAJ7347334.1"/>
    <property type="molecule type" value="Genomic_DNA"/>
</dbReference>
<gene>
    <name evidence="2" type="ORF">DFH08DRAFT_960674</name>
</gene>
<sequence>MSGRVLRGRPHARDLLDLDAEKPGADEQLVADRGIYVAADGLSRQEELLNVGMKKKHVLPSELQDLLGECLPVPEYGDDEGNEVTSSEPAALGKRKEYASTRDPASLRQPLKAMFLDEEWNGSFWKTCTLKSIGLVYQLGHGGFPCPSPDDAVRTLVVIEAPTIHQIWDRYKQFQRMARQWAFLKRIKCAGWGHDPAGVDKTKLGECMVMCWACPHDGRNLPKNWREVTPAYRFLYMLIVAMDTNFRLRNRMRANKIDNPSLGPGCGCWVDSTAYRDHIKNYVPESDVSTCIAFAALLQKDTRMTTGLCVSGVDGVWKVNLAERVKKLPRHMQLPMDDIKLQCALPVWHVSSHNGDCKEANSLSFKEGVGKSDGEDAGIGQRADALEDRLDNHNYLKNIGQGDALRHKLVVAITECDRQIKVFESVSMTIECTIKIKWKTMIRDWIDDPSQPNPYILASKACPSEVEVRVELWRDEAPLSAAGTAPLHGGSATMFLAAGIQIEDAQRCIVSELTGTVLVAADRENKIQEWRHTLLMKVAWFRTLQRIYMPGATDAIAAAEEERENDDPPPKPKHIKLWMPSEMAATGPDNVLHGCVLGMVDMEARLCVAQCENSLVGLRSRLHAKCFLIDHRNANVTGQVASTKARTLIGQVGERVDAQAKQYQRGRAALVVLKGSVAYPHIRVLAPGDLTLDGDGEDTDAAARKKLAMIGAGCGARTPRNVAGTSKHVMSWIWTAPGAFNDKEQYLHGSIHVKWCHACARKVRCSEEVMLLREEMRRVVRYLGWQTAWWRDCAELRMGLTCEIAAGVRAYAPKQADWHERLAGFLCVKWDVSAVVAAQGEQVPEGLDMLYE</sequence>
<dbReference type="Proteomes" id="UP001218218">
    <property type="component" value="Unassembled WGS sequence"/>
</dbReference>
<comment type="caution">
    <text evidence="2">The sequence shown here is derived from an EMBL/GenBank/DDBJ whole genome shotgun (WGS) entry which is preliminary data.</text>
</comment>
<reference evidence="2" key="1">
    <citation type="submission" date="2023-03" db="EMBL/GenBank/DDBJ databases">
        <title>Massive genome expansion in bonnet fungi (Mycena s.s.) driven by repeated elements and novel gene families across ecological guilds.</title>
        <authorList>
            <consortium name="Lawrence Berkeley National Laboratory"/>
            <person name="Harder C.B."/>
            <person name="Miyauchi S."/>
            <person name="Viragh M."/>
            <person name="Kuo A."/>
            <person name="Thoen E."/>
            <person name="Andreopoulos B."/>
            <person name="Lu D."/>
            <person name="Skrede I."/>
            <person name="Drula E."/>
            <person name="Henrissat B."/>
            <person name="Morin E."/>
            <person name="Kohler A."/>
            <person name="Barry K."/>
            <person name="LaButti K."/>
            <person name="Morin E."/>
            <person name="Salamov A."/>
            <person name="Lipzen A."/>
            <person name="Mereny Z."/>
            <person name="Hegedus B."/>
            <person name="Baldrian P."/>
            <person name="Stursova M."/>
            <person name="Weitz H."/>
            <person name="Taylor A."/>
            <person name="Grigoriev I.V."/>
            <person name="Nagy L.G."/>
            <person name="Martin F."/>
            <person name="Kauserud H."/>
        </authorList>
    </citation>
    <scope>NUCLEOTIDE SEQUENCE</scope>
    <source>
        <strain evidence="2">CBHHK002</strain>
    </source>
</reference>
<dbReference type="AlphaFoldDB" id="A0AAD7EQX5"/>
<evidence type="ECO:0000256" key="1">
    <source>
        <dbReference type="SAM" id="MobiDB-lite"/>
    </source>
</evidence>
<keyword evidence="3" id="KW-1185">Reference proteome</keyword>
<name>A0AAD7EQX5_9AGAR</name>